<dbReference type="EMBL" id="DRND01000115">
    <property type="protein sequence ID" value="HFC46511.1"/>
    <property type="molecule type" value="Genomic_DNA"/>
</dbReference>
<dbReference type="PANTHER" id="PTHR11014:SF63">
    <property type="entry name" value="METALLOPEPTIDASE, PUTATIVE (AFU_ORTHOLOGUE AFUA_6G09600)-RELATED"/>
    <property type="match status" value="1"/>
</dbReference>
<evidence type="ECO:0000259" key="3">
    <source>
        <dbReference type="Pfam" id="PF07687"/>
    </source>
</evidence>
<name>A0A7V2WSR7_9BACT</name>
<keyword evidence="2" id="KW-0378">Hydrolase</keyword>
<dbReference type="Pfam" id="PF07687">
    <property type="entry name" value="M20_dimer"/>
    <property type="match status" value="1"/>
</dbReference>
<comment type="similarity">
    <text evidence="1">Belongs to the peptidase M20 family.</text>
</comment>
<organism evidence="4">
    <name type="scientific">Dissulfuribacter thermophilus</name>
    <dbReference type="NCBI Taxonomy" id="1156395"/>
    <lineage>
        <taxon>Bacteria</taxon>
        <taxon>Pseudomonadati</taxon>
        <taxon>Thermodesulfobacteriota</taxon>
        <taxon>Dissulfuribacteria</taxon>
        <taxon>Dissulfuribacterales</taxon>
        <taxon>Dissulfuribacteraceae</taxon>
        <taxon>Dissulfuribacter</taxon>
    </lineage>
</organism>
<accession>A0A7V2WSR7</accession>
<dbReference type="Gene3D" id="3.30.70.360">
    <property type="match status" value="1"/>
</dbReference>
<dbReference type="Gene3D" id="3.40.630.10">
    <property type="entry name" value="Zn peptidases"/>
    <property type="match status" value="1"/>
</dbReference>
<dbReference type="PANTHER" id="PTHR11014">
    <property type="entry name" value="PEPTIDASE M20 FAMILY MEMBER"/>
    <property type="match status" value="1"/>
</dbReference>
<dbReference type="AlphaFoldDB" id="A0A7V2WSR7"/>
<feature type="non-terminal residue" evidence="4">
    <location>
        <position position="1"/>
    </location>
</feature>
<evidence type="ECO:0000313" key="4">
    <source>
        <dbReference type="EMBL" id="HFC46511.1"/>
    </source>
</evidence>
<sequence>FSSKNPGFMHACGHDGHMAMLLGAIRLLKDEELRGGGVKFIFQPGEEGGGGAKTMIEEGVLEGVSMIFGGHIDRHFPPGKIACDKGLICAYTDPFTVEIIGQGGHAARPHETVDCIVVASLIVMEIQTLVSREIDPTYPTVVTVGEIHGGNAHNCIAERTVLKGTVRTTNEKIRATILKGLERLVHATGHLHGAKTEFLWHPGYPPVINDPTGTAIAHRAASAIVGEENVVHQRYPSLGGEDFAFYLEKVPGCFVRFGAQKKGLEGVPAHSPYFDFDESILPIGAAFLAKVAVEALKELKGMGKNGSRV</sequence>
<dbReference type="GO" id="GO:0016787">
    <property type="term" value="F:hydrolase activity"/>
    <property type="evidence" value="ECO:0007669"/>
    <property type="project" value="UniProtKB-KW"/>
</dbReference>
<evidence type="ECO:0000256" key="1">
    <source>
        <dbReference type="ARBA" id="ARBA00006153"/>
    </source>
</evidence>
<dbReference type="Proteomes" id="UP000885797">
    <property type="component" value="Unassembled WGS sequence"/>
</dbReference>
<reference evidence="4" key="1">
    <citation type="journal article" date="2020" name="mSystems">
        <title>Genome- and Community-Level Interaction Insights into Carbon Utilization and Element Cycling Functions of Hydrothermarchaeota in Hydrothermal Sediment.</title>
        <authorList>
            <person name="Zhou Z."/>
            <person name="Liu Y."/>
            <person name="Xu W."/>
            <person name="Pan J."/>
            <person name="Luo Z.H."/>
            <person name="Li M."/>
        </authorList>
    </citation>
    <scope>NUCLEOTIDE SEQUENCE [LARGE SCALE GENOMIC DNA]</scope>
    <source>
        <strain evidence="4">HyVt-503</strain>
    </source>
</reference>
<dbReference type="InterPro" id="IPR002933">
    <property type="entry name" value="Peptidase_M20"/>
</dbReference>
<comment type="caution">
    <text evidence="4">The sequence shown here is derived from an EMBL/GenBank/DDBJ whole genome shotgun (WGS) entry which is preliminary data.</text>
</comment>
<dbReference type="NCBIfam" id="TIGR01891">
    <property type="entry name" value="amidohydrolases"/>
    <property type="match status" value="1"/>
</dbReference>
<proteinExistence type="inferred from homology"/>
<evidence type="ECO:0000256" key="2">
    <source>
        <dbReference type="ARBA" id="ARBA00022801"/>
    </source>
</evidence>
<dbReference type="InterPro" id="IPR011650">
    <property type="entry name" value="Peptidase_M20_dimer"/>
</dbReference>
<dbReference type="Pfam" id="PF01546">
    <property type="entry name" value="Peptidase_M20"/>
    <property type="match status" value="1"/>
</dbReference>
<dbReference type="FunFam" id="3.30.70.360:FF:000014">
    <property type="entry name" value="N-acyl-L-amino acid amidohydrolase"/>
    <property type="match status" value="1"/>
</dbReference>
<dbReference type="SUPFAM" id="SSF55031">
    <property type="entry name" value="Bacterial exopeptidase dimerisation domain"/>
    <property type="match status" value="1"/>
</dbReference>
<dbReference type="InterPro" id="IPR017439">
    <property type="entry name" value="Amidohydrolase"/>
</dbReference>
<dbReference type="InterPro" id="IPR036264">
    <property type="entry name" value="Bact_exopeptidase_dim_dom"/>
</dbReference>
<protein>
    <submittedName>
        <fullName evidence="4">Amidohydrolase</fullName>
    </submittedName>
</protein>
<feature type="domain" description="Peptidase M20 dimerisation" evidence="3">
    <location>
        <begin position="95"/>
        <end position="185"/>
    </location>
</feature>
<dbReference type="SUPFAM" id="SSF53187">
    <property type="entry name" value="Zn-dependent exopeptidases"/>
    <property type="match status" value="1"/>
</dbReference>
<gene>
    <name evidence="4" type="ORF">ENJ63_01370</name>
</gene>